<feature type="compositionally biased region" description="Polar residues" evidence="1">
    <location>
        <begin position="150"/>
        <end position="165"/>
    </location>
</feature>
<feature type="region of interest" description="Disordered" evidence="1">
    <location>
        <begin position="606"/>
        <end position="646"/>
    </location>
</feature>
<keyword evidence="3" id="KW-1185">Reference proteome</keyword>
<feature type="compositionally biased region" description="Polar residues" evidence="1">
    <location>
        <begin position="328"/>
        <end position="358"/>
    </location>
</feature>
<dbReference type="OrthoDB" id="10614492at2759"/>
<sequence length="804" mass="81586">MGQQNTGCVPTLTSSPTGNVYQLSTIGSNPTGLSGGGNGNNTVGGAGGNMLSGGPTHPGFSSAPAQTTNSYSQMHMSQQQQPPPYSMATDMIPTGHHLSNAIPTQFANQQSYTQVIGPNGEKMISQQQNISVSRNSGLGYGGPRPPNPTGPISSPIPQQNPNAGPTQPYGPMMSGPNSGMSQQQTQQQQQPPPNRMPPNQMGPNRVGVQTEVVNSRSVGPRPVSGLSDPATGFQSPSVYVSYSGPPVSQTGPGLQVPPYSIGMSNPGLSVPMPTMVNNTNSSNMAPIGASYTSGPNPAIVATSGRSTGPSPGSGPIPPGMQLAPGPYPSSQTTNRLAPTGYNMTQSYPSSVPGSSPFRTQPGGLMPRAAGDTASPTPQMHKDPSGPGCMGSQPPPPCSSAGPSGTGSPNPNTNASNKGPRGVNVSNPNSGMFSPSMLPSGPCLTPSNALTPPIGTGPGGMIIGGPSQSMVNSMNGCLTLGQDGEMKLNSVQTPDGCYIQSRPMSSSGSRDPSLSTGIPMNGPVCSVGGNSDSVLSSSAFPMAPNQINVTSTGIPYPPGQQMSVIPNEFDSMGATNSPLMLMTIPASSPIPGQSGNSAMMNGPVSMNMAVGGGAPAPPPYHHHHHHHPQQQQQQQQAPPGSIINCRSTMSGGMPPSASFFGSPTAVTATMTCGTTTTSAGVMHGVQLMPTMSEALPGQVQSGQMDRHFIGMSGDGNVTPTAMGMTITTSSVSATAPVSAPGVNAPTATLTTGKAHPVGGAAKAAARPKRTRTKVSQRNEAQISLDHLTDVGRINSFELGLNCHLT</sequence>
<name>A0A183A7S4_9TREM</name>
<feature type="compositionally biased region" description="Low complexity" evidence="1">
    <location>
        <begin position="628"/>
        <end position="638"/>
    </location>
</feature>
<evidence type="ECO:0000313" key="4">
    <source>
        <dbReference type="WBParaSite" id="ECPE_0000301201-mRNA-1"/>
    </source>
</evidence>
<feature type="compositionally biased region" description="Low complexity" evidence="1">
    <location>
        <begin position="398"/>
        <end position="410"/>
    </location>
</feature>
<organism evidence="4">
    <name type="scientific">Echinostoma caproni</name>
    <dbReference type="NCBI Taxonomy" id="27848"/>
    <lineage>
        <taxon>Eukaryota</taxon>
        <taxon>Metazoa</taxon>
        <taxon>Spiralia</taxon>
        <taxon>Lophotrochozoa</taxon>
        <taxon>Platyhelminthes</taxon>
        <taxon>Trematoda</taxon>
        <taxon>Digenea</taxon>
        <taxon>Plagiorchiida</taxon>
        <taxon>Echinostomata</taxon>
        <taxon>Echinostomatoidea</taxon>
        <taxon>Echinostomatidae</taxon>
        <taxon>Echinostoma</taxon>
    </lineage>
</organism>
<dbReference type="AlphaFoldDB" id="A0A183A7S4"/>
<gene>
    <name evidence="2" type="ORF">ECPE_LOCUS3009</name>
</gene>
<evidence type="ECO:0000256" key="1">
    <source>
        <dbReference type="SAM" id="MobiDB-lite"/>
    </source>
</evidence>
<proteinExistence type="predicted"/>
<evidence type="ECO:0000313" key="2">
    <source>
        <dbReference type="EMBL" id="VDP68152.1"/>
    </source>
</evidence>
<dbReference type="Proteomes" id="UP000272942">
    <property type="component" value="Unassembled WGS sequence"/>
</dbReference>
<feature type="compositionally biased region" description="Polar residues" evidence="1">
    <location>
        <begin position="423"/>
        <end position="432"/>
    </location>
</feature>
<protein>
    <submittedName>
        <fullName evidence="4">SP-RING-type domain-containing protein</fullName>
    </submittedName>
</protein>
<feature type="compositionally biased region" description="Low complexity" evidence="1">
    <location>
        <begin position="176"/>
        <end position="189"/>
    </location>
</feature>
<dbReference type="WBParaSite" id="ECPE_0000301201-mRNA-1">
    <property type="protein sequence ID" value="ECPE_0000301201-mRNA-1"/>
    <property type="gene ID" value="ECPE_0000301201"/>
</dbReference>
<accession>A0A183A7S4</accession>
<feature type="region of interest" description="Disordered" evidence="1">
    <location>
        <begin position="747"/>
        <end position="769"/>
    </location>
</feature>
<evidence type="ECO:0000313" key="3">
    <source>
        <dbReference type="Proteomes" id="UP000272942"/>
    </source>
</evidence>
<feature type="compositionally biased region" description="Low complexity" evidence="1">
    <location>
        <begin position="751"/>
        <end position="763"/>
    </location>
</feature>
<feature type="region of interest" description="Disordered" evidence="1">
    <location>
        <begin position="133"/>
        <end position="205"/>
    </location>
</feature>
<feature type="region of interest" description="Disordered" evidence="1">
    <location>
        <begin position="296"/>
        <end position="456"/>
    </location>
</feature>
<reference evidence="2 3" key="2">
    <citation type="submission" date="2018-11" db="EMBL/GenBank/DDBJ databases">
        <authorList>
            <consortium name="Pathogen Informatics"/>
        </authorList>
    </citation>
    <scope>NUCLEOTIDE SEQUENCE [LARGE SCALE GENOMIC DNA]</scope>
    <source>
        <strain evidence="2 3">Egypt</strain>
    </source>
</reference>
<reference evidence="4" key="1">
    <citation type="submission" date="2016-06" db="UniProtKB">
        <authorList>
            <consortium name="WormBaseParasite"/>
        </authorList>
    </citation>
    <scope>IDENTIFICATION</scope>
</reference>
<dbReference type="EMBL" id="UZAN01040023">
    <property type="protein sequence ID" value="VDP68152.1"/>
    <property type="molecule type" value="Genomic_DNA"/>
</dbReference>